<dbReference type="Gene3D" id="1.25.10.10">
    <property type="entry name" value="Leucine-rich Repeat Variant"/>
    <property type="match status" value="1"/>
</dbReference>
<dbReference type="InterPro" id="IPR011989">
    <property type="entry name" value="ARM-like"/>
</dbReference>
<proteinExistence type="predicted"/>
<keyword evidence="1" id="KW-1133">Transmembrane helix</keyword>
<evidence type="ECO:0000313" key="4">
    <source>
        <dbReference type="EMBL" id="CAI9101134.1"/>
    </source>
</evidence>
<keyword evidence="5" id="KW-1185">Reference proteome</keyword>
<evidence type="ECO:0000259" key="3">
    <source>
        <dbReference type="Pfam" id="PF08506"/>
    </source>
</evidence>
<dbReference type="Proteomes" id="UP001161247">
    <property type="component" value="Chromosome 4"/>
</dbReference>
<feature type="domain" description="Exportin-2 C-terminal" evidence="2">
    <location>
        <begin position="227"/>
        <end position="371"/>
    </location>
</feature>
<dbReference type="GO" id="GO:0006611">
    <property type="term" value="P:protein export from nucleus"/>
    <property type="evidence" value="ECO:0007669"/>
    <property type="project" value="TreeGrafter"/>
</dbReference>
<dbReference type="GO" id="GO:0005635">
    <property type="term" value="C:nuclear envelope"/>
    <property type="evidence" value="ECO:0007669"/>
    <property type="project" value="TreeGrafter"/>
</dbReference>
<feature type="domain" description="Exportin-2 C-terminal" evidence="2">
    <location>
        <begin position="124"/>
        <end position="225"/>
    </location>
</feature>
<reference evidence="4" key="1">
    <citation type="submission" date="2023-03" db="EMBL/GenBank/DDBJ databases">
        <authorList>
            <person name="Julca I."/>
        </authorList>
    </citation>
    <scope>NUCLEOTIDE SEQUENCE</scope>
</reference>
<dbReference type="GO" id="GO:0005049">
    <property type="term" value="F:nuclear export signal receptor activity"/>
    <property type="evidence" value="ECO:0007669"/>
    <property type="project" value="TreeGrafter"/>
</dbReference>
<feature type="domain" description="Exportin-2 central" evidence="3">
    <location>
        <begin position="42"/>
        <end position="112"/>
    </location>
</feature>
<evidence type="ECO:0000313" key="5">
    <source>
        <dbReference type="Proteomes" id="UP001161247"/>
    </source>
</evidence>
<dbReference type="InterPro" id="IPR016024">
    <property type="entry name" value="ARM-type_fold"/>
</dbReference>
<keyword evidence="1" id="KW-0812">Transmembrane</keyword>
<dbReference type="AlphaFoldDB" id="A0AAV1CZM2"/>
<feature type="transmembrane region" description="Helical" evidence="1">
    <location>
        <begin position="371"/>
        <end position="392"/>
    </location>
</feature>
<dbReference type="Pfam" id="PF03378">
    <property type="entry name" value="CAS_CSE1"/>
    <property type="match status" value="2"/>
</dbReference>
<dbReference type="SUPFAM" id="SSF48371">
    <property type="entry name" value="ARM repeat"/>
    <property type="match status" value="1"/>
</dbReference>
<dbReference type="GO" id="GO:0006606">
    <property type="term" value="P:protein import into nucleus"/>
    <property type="evidence" value="ECO:0007669"/>
    <property type="project" value="TreeGrafter"/>
</dbReference>
<sequence length="412" mass="46702">MAKSGPAMFRNRFSELCFEISGTNVFAPCKAGVSPFSYVQATFEDFIAWIIGPEFHSNDVNASPMLKASALKFFTMYRDLISKPIALALLPYVLRFLNSESNVAHSYAAICIEKLLMVKDYSRASLNMILGRVCQDPKSQVLNHDLFESLAALIRRAEPSAVSSLEARLFLSIEFILSQSICELLPYALQLFAQLVELTPDAQRYDRTFEIILTPDLWTISANIPLNSTMKFAKQLVIFMSLFLVKFGADTLVASLNAFRDDFFGSILREFWIPYLESITGFAEIKLTLVASTKLICESPYGQDPHIAGRLLNSIVRLISLPELERAVEDELEAPDFIQTAMGHDASFVYLYNIGKKEDDPLKEVRDPREFWLFPWLNILLLNIGWVLRLLIGLTRLLRLHYLNLAELLTCL</sequence>
<dbReference type="PANTHER" id="PTHR10997">
    <property type="entry name" value="IMPORTIN-7, 8, 11"/>
    <property type="match status" value="1"/>
</dbReference>
<dbReference type="Pfam" id="PF08506">
    <property type="entry name" value="Cse1"/>
    <property type="match status" value="1"/>
</dbReference>
<gene>
    <name evidence="4" type="ORF">OLC1_LOCUS10797</name>
</gene>
<dbReference type="PANTHER" id="PTHR10997:SF8">
    <property type="entry name" value="EXPORTIN-2"/>
    <property type="match status" value="1"/>
</dbReference>
<evidence type="ECO:0000256" key="1">
    <source>
        <dbReference type="SAM" id="Phobius"/>
    </source>
</evidence>
<keyword evidence="1" id="KW-0472">Membrane</keyword>
<name>A0AAV1CZM2_OLDCO</name>
<dbReference type="InterPro" id="IPR005043">
    <property type="entry name" value="XPO2_C"/>
</dbReference>
<organism evidence="4 5">
    <name type="scientific">Oldenlandia corymbosa var. corymbosa</name>
    <dbReference type="NCBI Taxonomy" id="529605"/>
    <lineage>
        <taxon>Eukaryota</taxon>
        <taxon>Viridiplantae</taxon>
        <taxon>Streptophyta</taxon>
        <taxon>Embryophyta</taxon>
        <taxon>Tracheophyta</taxon>
        <taxon>Spermatophyta</taxon>
        <taxon>Magnoliopsida</taxon>
        <taxon>eudicotyledons</taxon>
        <taxon>Gunneridae</taxon>
        <taxon>Pentapetalae</taxon>
        <taxon>asterids</taxon>
        <taxon>lamiids</taxon>
        <taxon>Gentianales</taxon>
        <taxon>Rubiaceae</taxon>
        <taxon>Rubioideae</taxon>
        <taxon>Spermacoceae</taxon>
        <taxon>Hedyotis-Oldenlandia complex</taxon>
        <taxon>Oldenlandia</taxon>
    </lineage>
</organism>
<evidence type="ECO:0000259" key="2">
    <source>
        <dbReference type="Pfam" id="PF03378"/>
    </source>
</evidence>
<protein>
    <submittedName>
        <fullName evidence="4">OLC1v1038392C1</fullName>
    </submittedName>
</protein>
<dbReference type="InterPro" id="IPR013713">
    <property type="entry name" value="XPO2_central"/>
</dbReference>
<dbReference type="GO" id="GO:0031267">
    <property type="term" value="F:small GTPase binding"/>
    <property type="evidence" value="ECO:0007669"/>
    <property type="project" value="InterPro"/>
</dbReference>
<accession>A0AAV1CZM2</accession>
<dbReference type="EMBL" id="OX459121">
    <property type="protein sequence ID" value="CAI9101134.1"/>
    <property type="molecule type" value="Genomic_DNA"/>
</dbReference>
<dbReference type="GO" id="GO:0005829">
    <property type="term" value="C:cytosol"/>
    <property type="evidence" value="ECO:0007669"/>
    <property type="project" value="TreeGrafter"/>
</dbReference>